<feature type="transmembrane region" description="Helical" evidence="14">
    <location>
        <begin position="916"/>
        <end position="935"/>
    </location>
</feature>
<evidence type="ECO:0000256" key="12">
    <source>
        <dbReference type="ARBA" id="ARBA00023224"/>
    </source>
</evidence>
<feature type="transmembrane region" description="Helical" evidence="14">
    <location>
        <begin position="1599"/>
        <end position="1618"/>
    </location>
</feature>
<comment type="subcellular location">
    <subcellularLocation>
        <location evidence="1">Cell membrane</location>
        <topology evidence="1">Multi-pass membrane protein</topology>
    </subcellularLocation>
</comment>
<evidence type="ECO:0000256" key="13">
    <source>
        <dbReference type="RuleBase" id="RU000688"/>
    </source>
</evidence>
<evidence type="ECO:0000256" key="8">
    <source>
        <dbReference type="ARBA" id="ARBA00023136"/>
    </source>
</evidence>
<feature type="domain" description="G-protein coupled receptors family 1 profile" evidence="15">
    <location>
        <begin position="400"/>
        <end position="650"/>
    </location>
</feature>
<feature type="transmembrane region" description="Helical" evidence="14">
    <location>
        <begin position="1004"/>
        <end position="1023"/>
    </location>
</feature>
<dbReference type="PRINTS" id="PR00237">
    <property type="entry name" value="GPCRRHODOPSN"/>
</dbReference>
<dbReference type="Proteomes" id="UP000677803">
    <property type="component" value="Unassembled WGS sequence"/>
</dbReference>
<feature type="domain" description="G-protein coupled receptors family 1 profile" evidence="15">
    <location>
        <begin position="1164"/>
        <end position="1412"/>
    </location>
</feature>
<evidence type="ECO:0000256" key="1">
    <source>
        <dbReference type="ARBA" id="ARBA00004651"/>
    </source>
</evidence>
<evidence type="ECO:0000256" key="2">
    <source>
        <dbReference type="ARBA" id="ARBA00022475"/>
    </source>
</evidence>
<evidence type="ECO:0000313" key="16">
    <source>
        <dbReference type="EMBL" id="CAG5865340.1"/>
    </source>
</evidence>
<feature type="transmembrane region" description="Helical" evidence="14">
    <location>
        <begin position="634"/>
        <end position="652"/>
    </location>
</feature>
<dbReference type="FunFam" id="1.20.1070.10:FF:000024">
    <property type="entry name" value="Olfactory receptor"/>
    <property type="match status" value="3"/>
</dbReference>
<feature type="transmembrane region" description="Helical" evidence="14">
    <location>
        <begin position="970"/>
        <end position="995"/>
    </location>
</feature>
<feature type="transmembrane region" description="Helical" evidence="14">
    <location>
        <begin position="556"/>
        <end position="582"/>
    </location>
</feature>
<name>A0A8S4AES7_9TELE</name>
<feature type="transmembrane region" description="Helical" evidence="14">
    <location>
        <begin position="1317"/>
        <end position="1339"/>
    </location>
</feature>
<protein>
    <submittedName>
        <fullName evidence="16">(Atlantic silverside) hypothetical protein</fullName>
    </submittedName>
</protein>
<accession>A0A8S4AES7</accession>
<feature type="transmembrane region" description="Helical" evidence="14">
    <location>
        <begin position="672"/>
        <end position="694"/>
    </location>
</feature>
<dbReference type="PRINTS" id="PR00245">
    <property type="entry name" value="OLFACTORYR"/>
</dbReference>
<feature type="transmembrane region" description="Helical" evidence="14">
    <location>
        <begin position="810"/>
        <end position="831"/>
    </location>
</feature>
<feature type="transmembrane region" description="Helical" evidence="14">
    <location>
        <begin position="1221"/>
        <end position="1243"/>
    </location>
</feature>
<feature type="transmembrane region" description="Helical" evidence="14">
    <location>
        <begin position="1435"/>
        <end position="1454"/>
    </location>
</feature>
<dbReference type="SUPFAM" id="SSF81321">
    <property type="entry name" value="Family A G protein-coupled receptor-like"/>
    <property type="match status" value="7"/>
</dbReference>
<feature type="transmembrane region" description="Helical" evidence="14">
    <location>
        <begin position="603"/>
        <end position="622"/>
    </location>
</feature>
<keyword evidence="6 14" id="KW-1133">Transmembrane helix</keyword>
<feature type="transmembrane region" description="Helical" evidence="14">
    <location>
        <begin position="706"/>
        <end position="733"/>
    </location>
</feature>
<dbReference type="InterPro" id="IPR017452">
    <property type="entry name" value="GPCR_Rhodpsn_7TM"/>
</dbReference>
<dbReference type="GO" id="GO:0004930">
    <property type="term" value="F:G protein-coupled receptor activity"/>
    <property type="evidence" value="ECO:0007669"/>
    <property type="project" value="UniProtKB-KW"/>
</dbReference>
<evidence type="ECO:0000256" key="3">
    <source>
        <dbReference type="ARBA" id="ARBA00022606"/>
    </source>
</evidence>
<keyword evidence="12 13" id="KW-0807">Transducer</keyword>
<keyword evidence="5" id="KW-0552">Olfaction</keyword>
<dbReference type="InterPro" id="IPR052921">
    <property type="entry name" value="GPCR1_Superfamily_Member"/>
</dbReference>
<feature type="transmembrane region" description="Helical" evidence="14">
    <location>
        <begin position="1264"/>
        <end position="1281"/>
    </location>
</feature>
<dbReference type="PROSITE" id="PS00237">
    <property type="entry name" value="G_PROTEIN_RECEP_F1_1"/>
    <property type="match status" value="3"/>
</dbReference>
<feature type="transmembrane region" description="Helical" evidence="14">
    <location>
        <begin position="326"/>
        <end position="352"/>
    </location>
</feature>
<feature type="transmembrane region" description="Helical" evidence="14">
    <location>
        <begin position="1182"/>
        <end position="1201"/>
    </location>
</feature>
<gene>
    <name evidence="16" type="ORF">MMEN_LOCUS2004</name>
</gene>
<dbReference type="InterPro" id="IPR000276">
    <property type="entry name" value="GPCR_Rhodpsn"/>
</dbReference>
<evidence type="ECO:0000256" key="9">
    <source>
        <dbReference type="ARBA" id="ARBA00023157"/>
    </source>
</evidence>
<keyword evidence="10 13" id="KW-0675">Receptor</keyword>
<feature type="transmembrane region" description="Helical" evidence="14">
    <location>
        <begin position="1639"/>
        <end position="1660"/>
    </location>
</feature>
<dbReference type="OrthoDB" id="10017003at2759"/>
<dbReference type="Gene3D" id="1.20.1070.10">
    <property type="entry name" value="Rhodopsin 7-helix transmembrane proteins"/>
    <property type="match status" value="7"/>
</dbReference>
<comment type="caution">
    <text evidence="16">The sequence shown here is derived from an EMBL/GenBank/DDBJ whole genome shotgun (WGS) entry which is preliminary data.</text>
</comment>
<dbReference type="GO" id="GO:0004984">
    <property type="term" value="F:olfactory receptor activity"/>
    <property type="evidence" value="ECO:0007669"/>
    <property type="project" value="InterPro"/>
</dbReference>
<feature type="transmembrane region" description="Helical" evidence="14">
    <location>
        <begin position="1360"/>
        <end position="1380"/>
    </location>
</feature>
<feature type="transmembrane region" description="Helical" evidence="14">
    <location>
        <begin position="103"/>
        <end position="128"/>
    </location>
</feature>
<evidence type="ECO:0000256" key="10">
    <source>
        <dbReference type="ARBA" id="ARBA00023170"/>
    </source>
</evidence>
<dbReference type="Pfam" id="PF00001">
    <property type="entry name" value="7tm_1"/>
    <property type="match status" value="1"/>
</dbReference>
<feature type="transmembrane region" description="Helical" evidence="14">
    <location>
        <begin position="134"/>
        <end position="154"/>
    </location>
</feature>
<comment type="similarity">
    <text evidence="13">Belongs to the G-protein coupled receptor 1 family.</text>
</comment>
<keyword evidence="8 14" id="KW-0472">Membrane</keyword>
<feature type="transmembrane region" description="Helical" evidence="14">
    <location>
        <begin position="1460"/>
        <end position="1480"/>
    </location>
</feature>
<feature type="transmembrane region" description="Helical" evidence="14">
    <location>
        <begin position="1104"/>
        <end position="1127"/>
    </location>
</feature>
<keyword evidence="11" id="KW-0325">Glycoprotein</keyword>
<keyword evidence="2" id="KW-1003">Cell membrane</keyword>
<evidence type="ECO:0000259" key="15">
    <source>
        <dbReference type="PROSITE" id="PS50262"/>
    </source>
</evidence>
<keyword evidence="4 13" id="KW-0812">Transmembrane</keyword>
<dbReference type="GO" id="GO:0005886">
    <property type="term" value="C:plasma membrane"/>
    <property type="evidence" value="ECO:0007669"/>
    <property type="project" value="UniProtKB-SubCell"/>
</dbReference>
<proteinExistence type="inferred from homology"/>
<feature type="transmembrane region" description="Helical" evidence="14">
    <location>
        <begin position="500"/>
        <end position="525"/>
    </location>
</feature>
<keyword evidence="3" id="KW-0716">Sensory transduction</keyword>
<evidence type="ECO:0000256" key="7">
    <source>
        <dbReference type="ARBA" id="ARBA00023040"/>
    </source>
</evidence>
<sequence length="1711" mass="197587">MIIVAFLPVTLICYSYTRIMIISYNSCKEVRRKAAQTCLPHLLVLVCFSCLGASDIIVVFIESNFSETVKFVMSLQTVLYNPLSNPIIYGLKMKEIFKQIKKLLCNHQIIYILILCCNFTIVFLVVFKKSLHEPMYIFIAALLLNSALFSTVVFPKLLIDLLSERRTGIFCNSQLYNILCARAVAIDVLTMIILINVALLPVILICFSYTRIMIISYHSCKEVRRKAAQTCLPHLLVLISFLSLVASDVIVVSMQSDLSKTVKFVMSLQIITYNPLFNPVIYGLKMKEISKQIKKLLCNYKISKFLKTEISKFTFDAFVRLHKFRYLYFVILVPVYILIHCCNFIIVFLVVFKKSIHEPMYIFIAALLLNFSIFMLLALHKFRYLYFVILFPAYILILCFNFTIVLLVVFKESLHEPMYIFIAALLLNSALFSTVAFPKLLIDLLSKRQIISFSACFFQHYMFYSVGISEFLLLTVMSFDRYVSICKPLQYPTIMRRRTISILLALSWIIPTFCMSWFDIIFLTYPKQICRLPLETIFCDSQLFRLLCVRIEILDVLTLVILIIIVLLPVILICFSYTRIIIVLYHSCKEVRRKAAQTCLPHLLVLIIFSCLGASKIIIFLMQNEISKTANLVISLQVVTYNPLFNPIIYGLNMKEISKQIKKLFALHKFRYLYFVILFPVYILIHCCNFIIVFQVVFKKSLHDPMYIFNAALSLNCNFYGISELLLLTVMSFDRYVSICNPLQYPTIMTKRTISILLALSWIIPTFCMSWFEIVFLTYPKQICRFSLEAIFCDSQLFRLLCVHFEVLDILTLIILINIVLLPVILICFSYTRIIIVSYRSASKVIVVLMESDLSKTANLMISLQVVTYNPLFNPIIYGLKMKEISKQIKKLIMIISYHSCEDVRRKASLMCLSHLLVLISFLCFGASKVIVVLMESDLSETLLLTLMDDSLNVTYLTFDGHVEVDKYGYIYFFLILVVYILIICSNCTIVYIIWTHQNLHEPMYVFIGALLLNSVLFSTSIYPKLLIDFFNKLCSFILKGIFCNNTIYKMECGNSSMRVIRDMIILLNVALFPAFFILYSYTRILIVSYQSCKEVKRKAAQTCLPHLIILINFLCLCSYDVIIVRLESDLPKIVQLIMTLQMEKYRFLYLVVSLTIYLLILCFNSIVVYLIWAHPNLHEPMYIFIACLLINSILWSSTVYPKLLVDYLSKEQIMSYSVCLLQFHMFYSLGGSEFLLLAAMAYDRYVSICKPLQYATIMNKRTIINLLIFSWVMPAAQVAFSAGLSANKKLCSFIVKGVFCNNTVFKLQCALSQAQIILDIVILSNVAIAPMFYILFTYSRILIITYRSSKEVKKKAAQTCLPHLIVLINFSCLCAFDVIRVHIDADFPKTLRLMMTFLLIMYHPLFNPIMYGLKMKEISKHLKKLLFPAKRLTVYLLILCCNSIVVYLIWAHPNLHEPMYIFIACLLLNSVLWSTVIYPKLLIDFVSKRQIISYSACLLQFHMFYSLGGSEFLLLAAMAYDRYVSICKPLQYATIMNKRTISILLICSWILPAAQVAVPAGLSANKKICSFIVKGVFCNNTIYKLQCVVSKAQIIHDMVILINVALLPMFFILFTYSRILIITYRSSKEVKKKAAQTCLPHLIVLINFSCLCAFDVITVQLDSDFPKTLRLIMTLQLIMYHPLFNPIMYGLKMKEISKHLKRLFFPAKQI</sequence>
<feature type="transmembrane region" description="Helical" evidence="14">
    <location>
        <begin position="1541"/>
        <end position="1562"/>
    </location>
</feature>
<dbReference type="PANTHER" id="PTHR26451:SF847">
    <property type="entry name" value="ODORANT RECEPTOR-RELATED"/>
    <property type="match status" value="1"/>
</dbReference>
<evidence type="ECO:0000256" key="14">
    <source>
        <dbReference type="SAM" id="Phobius"/>
    </source>
</evidence>
<feature type="domain" description="G-protein coupled receptors family 1 profile" evidence="15">
    <location>
        <begin position="723"/>
        <end position="873"/>
    </location>
</feature>
<evidence type="ECO:0000256" key="5">
    <source>
        <dbReference type="ARBA" id="ARBA00022725"/>
    </source>
</evidence>
<feature type="transmembrane region" description="Helical" evidence="14">
    <location>
        <begin position="384"/>
        <end position="410"/>
    </location>
</feature>
<evidence type="ECO:0000256" key="6">
    <source>
        <dbReference type="ARBA" id="ARBA00022989"/>
    </source>
</evidence>
<keyword evidence="9" id="KW-1015">Disulfide bond</keyword>
<feature type="transmembrane region" description="Helical" evidence="14">
    <location>
        <begin position="419"/>
        <end position="441"/>
    </location>
</feature>
<feature type="transmembrane region" description="Helical" evidence="14">
    <location>
        <begin position="359"/>
        <end position="378"/>
    </location>
</feature>
<feature type="domain" description="G-protein coupled receptors family 1 profile" evidence="15">
    <location>
        <begin position="1442"/>
        <end position="1690"/>
    </location>
</feature>
<feature type="transmembrane region" description="Helical" evidence="14">
    <location>
        <begin position="39"/>
        <end position="61"/>
    </location>
</feature>
<dbReference type="InterPro" id="IPR000725">
    <property type="entry name" value="Olfact_rcpt"/>
</dbReference>
<feature type="transmembrane region" description="Helical" evidence="14">
    <location>
        <begin position="1147"/>
        <end position="1173"/>
    </location>
</feature>
<dbReference type="PANTHER" id="PTHR26451">
    <property type="entry name" value="G_PROTEIN_RECEP_F1_2 DOMAIN-CONTAINING PROTEIN"/>
    <property type="match status" value="1"/>
</dbReference>
<feature type="transmembrane region" description="Helical" evidence="14">
    <location>
        <begin position="6"/>
        <end position="27"/>
    </location>
</feature>
<dbReference type="PROSITE" id="PS50262">
    <property type="entry name" value="G_PROTEIN_RECEP_F1_2"/>
    <property type="match status" value="4"/>
</dbReference>
<feature type="transmembrane region" description="Helical" evidence="14">
    <location>
        <begin position="754"/>
        <end position="772"/>
    </location>
</feature>
<feature type="transmembrane region" description="Helical" evidence="14">
    <location>
        <begin position="1672"/>
        <end position="1692"/>
    </location>
</feature>
<reference evidence="16" key="1">
    <citation type="submission" date="2021-05" db="EMBL/GenBank/DDBJ databases">
        <authorList>
            <person name="Tigano A."/>
        </authorList>
    </citation>
    <scope>NUCLEOTIDE SEQUENCE</scope>
</reference>
<feature type="transmembrane region" description="Helical" evidence="14">
    <location>
        <begin position="1392"/>
        <end position="1414"/>
    </location>
</feature>
<evidence type="ECO:0000256" key="11">
    <source>
        <dbReference type="ARBA" id="ARBA00023180"/>
    </source>
</evidence>
<feature type="transmembrane region" description="Helical" evidence="14">
    <location>
        <begin position="1064"/>
        <end position="1083"/>
    </location>
</feature>
<dbReference type="EMBL" id="CAJRST010001113">
    <property type="protein sequence ID" value="CAG5865340.1"/>
    <property type="molecule type" value="Genomic_DNA"/>
</dbReference>
<keyword evidence="7 13" id="KW-0297">G-protein coupled receptor</keyword>
<organism evidence="16 17">
    <name type="scientific">Menidia menidia</name>
    <name type="common">Atlantic silverside</name>
    <dbReference type="NCBI Taxonomy" id="238744"/>
    <lineage>
        <taxon>Eukaryota</taxon>
        <taxon>Metazoa</taxon>
        <taxon>Chordata</taxon>
        <taxon>Craniata</taxon>
        <taxon>Vertebrata</taxon>
        <taxon>Euteleostomi</taxon>
        <taxon>Actinopterygii</taxon>
        <taxon>Neopterygii</taxon>
        <taxon>Teleostei</taxon>
        <taxon>Neoteleostei</taxon>
        <taxon>Acanthomorphata</taxon>
        <taxon>Ovalentaria</taxon>
        <taxon>Atherinomorphae</taxon>
        <taxon>Atheriniformes</taxon>
        <taxon>Atherinopsidae</taxon>
        <taxon>Menidiinae</taxon>
        <taxon>Menidia</taxon>
    </lineage>
</organism>
<evidence type="ECO:0000313" key="17">
    <source>
        <dbReference type="Proteomes" id="UP000677803"/>
    </source>
</evidence>
<dbReference type="Pfam" id="PF13853">
    <property type="entry name" value="7tm_4"/>
    <property type="match status" value="6"/>
</dbReference>
<evidence type="ECO:0000256" key="4">
    <source>
        <dbReference type="ARBA" id="ARBA00022692"/>
    </source>
</evidence>
<keyword evidence="17" id="KW-1185">Reference proteome</keyword>
<feature type="transmembrane region" description="Helical" evidence="14">
    <location>
        <begin position="232"/>
        <end position="254"/>
    </location>
</feature>
<dbReference type="GO" id="GO:0005549">
    <property type="term" value="F:odorant binding"/>
    <property type="evidence" value="ECO:0007669"/>
    <property type="project" value="TreeGrafter"/>
</dbReference>